<organism evidence="2 3">
    <name type="scientific">Forsythia ovata</name>
    <dbReference type="NCBI Taxonomy" id="205694"/>
    <lineage>
        <taxon>Eukaryota</taxon>
        <taxon>Viridiplantae</taxon>
        <taxon>Streptophyta</taxon>
        <taxon>Embryophyta</taxon>
        <taxon>Tracheophyta</taxon>
        <taxon>Spermatophyta</taxon>
        <taxon>Magnoliopsida</taxon>
        <taxon>eudicotyledons</taxon>
        <taxon>Gunneridae</taxon>
        <taxon>Pentapetalae</taxon>
        <taxon>asterids</taxon>
        <taxon>lamiids</taxon>
        <taxon>Lamiales</taxon>
        <taxon>Oleaceae</taxon>
        <taxon>Forsythieae</taxon>
        <taxon>Forsythia</taxon>
    </lineage>
</organism>
<feature type="region of interest" description="Disordered" evidence="1">
    <location>
        <begin position="163"/>
        <end position="195"/>
    </location>
</feature>
<proteinExistence type="predicted"/>
<evidence type="ECO:0000313" key="3">
    <source>
        <dbReference type="Proteomes" id="UP001604277"/>
    </source>
</evidence>
<keyword evidence="3" id="KW-1185">Reference proteome</keyword>
<name>A0ABD1WHH2_9LAMI</name>
<feature type="compositionally biased region" description="Acidic residues" evidence="1">
    <location>
        <begin position="173"/>
        <end position="188"/>
    </location>
</feature>
<gene>
    <name evidence="2" type="ORF">Fot_10521</name>
</gene>
<reference evidence="3" key="1">
    <citation type="submission" date="2024-07" db="EMBL/GenBank/DDBJ databases">
        <title>Two chromosome-level genome assemblies of Korean endemic species Abeliophyllum distichum and Forsythia ovata (Oleaceae).</title>
        <authorList>
            <person name="Jang H."/>
        </authorList>
    </citation>
    <scope>NUCLEOTIDE SEQUENCE [LARGE SCALE GENOMIC DNA]</scope>
</reference>
<accession>A0ABD1WHH2</accession>
<protein>
    <submittedName>
        <fullName evidence="2">Uncharacterized protein</fullName>
    </submittedName>
</protein>
<dbReference type="Proteomes" id="UP001604277">
    <property type="component" value="Unassembled WGS sequence"/>
</dbReference>
<evidence type="ECO:0000256" key="1">
    <source>
        <dbReference type="SAM" id="MobiDB-lite"/>
    </source>
</evidence>
<evidence type="ECO:0000313" key="2">
    <source>
        <dbReference type="EMBL" id="KAL2548991.1"/>
    </source>
</evidence>
<comment type="caution">
    <text evidence="2">The sequence shown here is derived from an EMBL/GenBank/DDBJ whole genome shotgun (WGS) entry which is preliminary data.</text>
</comment>
<dbReference type="EMBL" id="JBFOLJ010000003">
    <property type="protein sequence ID" value="KAL2548991.1"/>
    <property type="molecule type" value="Genomic_DNA"/>
</dbReference>
<sequence length="195" mass="22170">MAAQEYKYISLRDILKKENFPKLNFFKYSPSESEEEHEYPCVQTMAMPPPSPFAFANSLSDVPENSSRISSRSEVGKKKRVSDKHLLSKNGNNSLINYKGKLLAAPVSSLKRSKSDEPLIYQTFEGNGGAFILDGVEIYFNISFGSWDEKSFKLALLYDDSDDEEELQMKKEEDEEKPNEDEEEDEEVAVVATNN</sequence>
<dbReference type="AlphaFoldDB" id="A0ABD1WHH2"/>